<dbReference type="Gene3D" id="3.40.50.360">
    <property type="match status" value="1"/>
</dbReference>
<protein>
    <submittedName>
        <fullName evidence="3">NADPH dehydrogenase</fullName>
    </submittedName>
</protein>
<proteinExistence type="predicted"/>
<dbReference type="PANTHER" id="PTHR47307:SF1">
    <property type="entry name" value="GLUTATHIONE-REGULATED POTASSIUM-EFFLUX SYSTEM ANCILLARY PROTEIN KEFG"/>
    <property type="match status" value="1"/>
</dbReference>
<keyword evidence="4" id="KW-1185">Reference proteome</keyword>
<reference evidence="3 4" key="1">
    <citation type="submission" date="2017-10" db="EMBL/GenBank/DDBJ databases">
        <title>Bacillus sp. nov., a halophilic bacterium isolated from a Keqin Lake.</title>
        <authorList>
            <person name="Wang H."/>
        </authorList>
    </citation>
    <scope>NUCLEOTIDE SEQUENCE [LARGE SCALE GENOMIC DNA]</scope>
    <source>
        <strain evidence="3 4">KCTC 13187</strain>
    </source>
</reference>
<dbReference type="InterPro" id="IPR003680">
    <property type="entry name" value="Flavodoxin_fold"/>
</dbReference>
<dbReference type="InterPro" id="IPR029039">
    <property type="entry name" value="Flavoprotein-like_sf"/>
</dbReference>
<dbReference type="GO" id="GO:0003955">
    <property type="term" value="F:NAD(P)H dehydrogenase (quinone) activity"/>
    <property type="evidence" value="ECO:0007669"/>
    <property type="project" value="TreeGrafter"/>
</dbReference>
<dbReference type="InterPro" id="IPR046980">
    <property type="entry name" value="KefG/KefF"/>
</dbReference>
<dbReference type="OrthoDB" id="9798454at2"/>
<keyword evidence="1" id="KW-0560">Oxidoreductase</keyword>
<evidence type="ECO:0000313" key="4">
    <source>
        <dbReference type="Proteomes" id="UP000281498"/>
    </source>
</evidence>
<dbReference type="Pfam" id="PF02525">
    <property type="entry name" value="Flavodoxin_2"/>
    <property type="match status" value="1"/>
</dbReference>
<dbReference type="PANTHER" id="PTHR47307">
    <property type="entry name" value="GLUTATHIONE-REGULATED POTASSIUM-EFFLUX SYSTEM ANCILLARY PROTEIN KEFG"/>
    <property type="match status" value="1"/>
</dbReference>
<dbReference type="GO" id="GO:0010181">
    <property type="term" value="F:FMN binding"/>
    <property type="evidence" value="ECO:0007669"/>
    <property type="project" value="TreeGrafter"/>
</dbReference>
<name>A0A3A9K807_9BACI</name>
<dbReference type="Proteomes" id="UP000281498">
    <property type="component" value="Unassembled WGS sequence"/>
</dbReference>
<dbReference type="AlphaFoldDB" id="A0A3A9K807"/>
<sequence>MKTLVVVAHPSIETSTINKRWVEELKKYPEDYTIHELYKSYPTEKVDVEKERQLIESHENLVLQFPIQWFNSPSLLKKWMDEVFDYGWAYGSNGGDKLKNRKVALAVSAGIRASDYSKEGRYGHTLEQILIPFETTFFYCQANYRPIHAFYGEENKPGGTEEEELKPGENGLEHNTTEYIAFLNNL</sequence>
<organism evidence="3 4">
    <name type="scientific">Salipaludibacillus neizhouensis</name>
    <dbReference type="NCBI Taxonomy" id="885475"/>
    <lineage>
        <taxon>Bacteria</taxon>
        <taxon>Bacillati</taxon>
        <taxon>Bacillota</taxon>
        <taxon>Bacilli</taxon>
        <taxon>Bacillales</taxon>
        <taxon>Bacillaceae</taxon>
    </lineage>
</organism>
<dbReference type="RefSeq" id="WP_110937830.1">
    <property type="nucleotide sequence ID" value="NZ_KZ614147.1"/>
</dbReference>
<comment type="caution">
    <text evidence="3">The sequence shown here is derived from an EMBL/GenBank/DDBJ whole genome shotgun (WGS) entry which is preliminary data.</text>
</comment>
<dbReference type="EMBL" id="PDOE01000012">
    <property type="protein sequence ID" value="RKL65783.1"/>
    <property type="molecule type" value="Genomic_DNA"/>
</dbReference>
<dbReference type="SUPFAM" id="SSF52218">
    <property type="entry name" value="Flavoproteins"/>
    <property type="match status" value="1"/>
</dbReference>
<evidence type="ECO:0000259" key="2">
    <source>
        <dbReference type="Pfam" id="PF02525"/>
    </source>
</evidence>
<accession>A0A3A9K807</accession>
<evidence type="ECO:0000313" key="3">
    <source>
        <dbReference type="EMBL" id="RKL65783.1"/>
    </source>
</evidence>
<gene>
    <name evidence="3" type="ORF">CR203_19255</name>
</gene>
<feature type="domain" description="Flavodoxin-like fold" evidence="2">
    <location>
        <begin position="1"/>
        <end position="154"/>
    </location>
</feature>
<evidence type="ECO:0000256" key="1">
    <source>
        <dbReference type="ARBA" id="ARBA00023002"/>
    </source>
</evidence>
<dbReference type="GO" id="GO:0009055">
    <property type="term" value="F:electron transfer activity"/>
    <property type="evidence" value="ECO:0007669"/>
    <property type="project" value="TreeGrafter"/>
</dbReference>